<feature type="transmembrane region" description="Helical" evidence="9">
    <location>
        <begin position="662"/>
        <end position="682"/>
    </location>
</feature>
<feature type="transmembrane region" description="Helical" evidence="9">
    <location>
        <begin position="1051"/>
        <end position="1075"/>
    </location>
</feature>
<dbReference type="Pfam" id="PF00324">
    <property type="entry name" value="AA_permease"/>
    <property type="match status" value="2"/>
</dbReference>
<feature type="transmembrane region" description="Helical" evidence="9">
    <location>
        <begin position="220"/>
        <end position="240"/>
    </location>
</feature>
<organism evidence="11 12">
    <name type="scientific">Pichia kudriavzevii</name>
    <name type="common">Yeast</name>
    <name type="synonym">Issatchenkia orientalis</name>
    <dbReference type="NCBI Taxonomy" id="4909"/>
    <lineage>
        <taxon>Eukaryota</taxon>
        <taxon>Fungi</taxon>
        <taxon>Dikarya</taxon>
        <taxon>Ascomycota</taxon>
        <taxon>Saccharomycotina</taxon>
        <taxon>Pichiomycetes</taxon>
        <taxon>Pichiales</taxon>
        <taxon>Pichiaceae</taxon>
        <taxon>Pichia</taxon>
    </lineage>
</organism>
<evidence type="ECO:0000256" key="6">
    <source>
        <dbReference type="ARBA" id="ARBA00022970"/>
    </source>
</evidence>
<comment type="similarity">
    <text evidence="2">Belongs to the amino acid-polyamine-organocation (APC) superfamily. YAT (TC 2.A.3.10) family.</text>
</comment>
<dbReference type="GO" id="GO:0005886">
    <property type="term" value="C:plasma membrane"/>
    <property type="evidence" value="ECO:0007669"/>
    <property type="project" value="UniProtKB-SubCell"/>
</dbReference>
<feature type="transmembrane region" description="Helical" evidence="9">
    <location>
        <begin position="737"/>
        <end position="762"/>
    </location>
</feature>
<dbReference type="VEuPathDB" id="FungiDB:C5L36_0D00150"/>
<feature type="transmembrane region" description="Helical" evidence="9">
    <location>
        <begin position="405"/>
        <end position="423"/>
    </location>
</feature>
<feature type="domain" description="Amino acid permease/ SLC12A" evidence="10">
    <location>
        <begin position="659"/>
        <end position="1112"/>
    </location>
</feature>
<feature type="transmembrane region" description="Helical" evidence="9">
    <location>
        <begin position="113"/>
        <end position="141"/>
    </location>
</feature>
<dbReference type="InterPro" id="IPR050524">
    <property type="entry name" value="APC_YAT"/>
</dbReference>
<dbReference type="FunFam" id="1.20.1740.10:FF:000017">
    <property type="entry name" value="Amino acid permease"/>
    <property type="match status" value="2"/>
</dbReference>
<dbReference type="AlphaFoldDB" id="A0A1V2LGR1"/>
<dbReference type="InterPro" id="IPR004841">
    <property type="entry name" value="AA-permease/SLC12A_dom"/>
</dbReference>
<accession>A0A1V2LGR1</accession>
<keyword evidence="6" id="KW-0029">Amino-acid transport</keyword>
<keyword evidence="3" id="KW-0813">Transport</keyword>
<dbReference type="PROSITE" id="PS00218">
    <property type="entry name" value="AMINO_ACID_PERMEASE_1"/>
    <property type="match status" value="2"/>
</dbReference>
<evidence type="ECO:0000256" key="7">
    <source>
        <dbReference type="ARBA" id="ARBA00022989"/>
    </source>
</evidence>
<keyword evidence="8 9" id="KW-0472">Membrane</keyword>
<feature type="transmembrane region" description="Helical" evidence="9">
    <location>
        <begin position="1087"/>
        <end position="1107"/>
    </location>
</feature>
<gene>
    <name evidence="11" type="ORF">BOH78_4576</name>
</gene>
<feature type="transmembrane region" description="Helical" evidence="9">
    <location>
        <begin position="260"/>
        <end position="286"/>
    </location>
</feature>
<comment type="subcellular location">
    <subcellularLocation>
        <location evidence="1">Cell membrane</location>
        <topology evidence="1">Multi-pass membrane protein</topology>
    </subcellularLocation>
</comment>
<feature type="transmembrane region" description="Helical" evidence="9">
    <location>
        <begin position="193"/>
        <end position="211"/>
    </location>
</feature>
<dbReference type="Proteomes" id="UP000189274">
    <property type="component" value="Unassembled WGS sequence"/>
</dbReference>
<feature type="transmembrane region" description="Helical" evidence="9">
    <location>
        <begin position="362"/>
        <end position="384"/>
    </location>
</feature>
<feature type="transmembrane region" description="Helical" evidence="9">
    <location>
        <begin position="1010"/>
        <end position="1031"/>
    </location>
</feature>
<keyword evidence="5 9" id="KW-0812">Transmembrane</keyword>
<feature type="transmembrane region" description="Helical" evidence="9">
    <location>
        <begin position="162"/>
        <end position="187"/>
    </location>
</feature>
<dbReference type="Gene3D" id="1.20.1740.10">
    <property type="entry name" value="Amino acid/polyamine transporter I"/>
    <property type="match status" value="2"/>
</dbReference>
<dbReference type="GO" id="GO:0015171">
    <property type="term" value="F:amino acid transmembrane transporter activity"/>
    <property type="evidence" value="ECO:0007669"/>
    <property type="project" value="TreeGrafter"/>
</dbReference>
<comment type="caution">
    <text evidence="11">The sequence shown here is derived from an EMBL/GenBank/DDBJ whole genome shotgun (WGS) entry which is preliminary data.</text>
</comment>
<feature type="transmembrane region" description="Helical" evidence="9">
    <location>
        <begin position="835"/>
        <end position="861"/>
    </location>
</feature>
<feature type="transmembrane region" description="Helical" evidence="9">
    <location>
        <begin position="980"/>
        <end position="998"/>
    </location>
</feature>
<feature type="transmembrane region" description="Helical" evidence="9">
    <location>
        <begin position="688"/>
        <end position="716"/>
    </location>
</feature>
<dbReference type="PANTHER" id="PTHR43341">
    <property type="entry name" value="AMINO ACID PERMEASE"/>
    <property type="match status" value="1"/>
</dbReference>
<feature type="transmembrane region" description="Helical" evidence="9">
    <location>
        <begin position="768"/>
        <end position="786"/>
    </location>
</feature>
<dbReference type="InterPro" id="IPR004840">
    <property type="entry name" value="Amino_acid_permease_CS"/>
</dbReference>
<feature type="transmembrane region" description="Helical" evidence="9">
    <location>
        <begin position="435"/>
        <end position="456"/>
    </location>
</feature>
<feature type="transmembrane region" description="Helical" evidence="9">
    <location>
        <begin position="307"/>
        <end position="328"/>
    </location>
</feature>
<protein>
    <submittedName>
        <fullName evidence="11">General amino-acid permease GAP1</fullName>
    </submittedName>
</protein>
<feature type="transmembrane region" description="Helical" evidence="9">
    <location>
        <begin position="937"/>
        <end position="959"/>
    </location>
</feature>
<dbReference type="VEuPathDB" id="FungiDB:C5L36_0D00140"/>
<name>A0A1V2LGR1_PICKU</name>
<evidence type="ECO:0000256" key="9">
    <source>
        <dbReference type="SAM" id="Phobius"/>
    </source>
</evidence>
<reference evidence="12" key="1">
    <citation type="journal article" date="2017" name="Genome Announc.">
        <title>Genome sequences of Cyberlindnera fabianii 65, Pichia kudriavzevii 129, and Saccharomyces cerevisiae 131 isolated from fermented masau fruits in Zimbabwe.</title>
        <authorList>
            <person name="van Rijswijck I.M.H."/>
            <person name="Derks M.F.L."/>
            <person name="Abee T."/>
            <person name="de Ridder D."/>
            <person name="Smid E.J."/>
        </authorList>
    </citation>
    <scope>NUCLEOTIDE SEQUENCE [LARGE SCALE GENOMIC DNA]</scope>
    <source>
        <strain evidence="12">129</strain>
    </source>
</reference>
<feature type="transmembrane region" description="Helical" evidence="9">
    <location>
        <begin position="476"/>
        <end position="500"/>
    </location>
</feature>
<evidence type="ECO:0000256" key="5">
    <source>
        <dbReference type="ARBA" id="ARBA00022692"/>
    </source>
</evidence>
<evidence type="ECO:0000256" key="2">
    <source>
        <dbReference type="ARBA" id="ARBA00006983"/>
    </source>
</evidence>
<evidence type="ECO:0000313" key="12">
    <source>
        <dbReference type="Proteomes" id="UP000189274"/>
    </source>
</evidence>
<evidence type="ECO:0000313" key="11">
    <source>
        <dbReference type="EMBL" id="ONH71338.1"/>
    </source>
</evidence>
<dbReference type="NCBIfam" id="TIGR00913">
    <property type="entry name" value="2A0310"/>
    <property type="match status" value="2"/>
</dbReference>
<evidence type="ECO:0000256" key="4">
    <source>
        <dbReference type="ARBA" id="ARBA00022475"/>
    </source>
</evidence>
<sequence>MSTRKSYNEKELASTSITPVSEIEDDVSTNAYSKTKKDQGFFKNFIDGFKLIDLGEIDPNLTDIERANLISARAPLKRGLKNRHLQMIAIGGSIGTGLFVGSGSALATGGPAALVIAWILTGCMMYCTVQALGELCVAFPVSGSFVQFNTRFISSAWGFCMAWNYALQWLVVLPLELVAAAITIDYWNSEINSAAWVTIFYVLVLFINVFGVKGYGEAEFIFSALKVLAIIGYIILGIVINCGGGPKGGYIGGQYWHHPGAFAAGFKGVCAVFVTSAFSFAGTELVGLAAAETENPRVSLPSATKQVFWRITLFYIISLTLVGVNVPYDDPRLLGNSGAAASPFVISIQNAGIRGLPSVMNAVIMIAVCSVANSSVYGASRTVASLADQGFAPRIFGYIDREGRPLAGVVTSLIIGLLCYLAASSHHDDVFDWMLALSGLSSIFTWGSICACHLRFRRALYVKGRGTDELPFCAQLGIYGSIFGVLLNCLILMAQFWVALFPIGEKANATSFFQVFLCVPVVIVCYVFWVFYKKDYKFFVRSADIDIDTGRRENLPKRKLLLHPSHSTIDSIRHDRMSTEKTYNEKEYVSTSFSPVNELEDNASHAYSTERENKGFYQNFIDGFKPIDLGEIDPNLTDIERANLISARAPLKRGLKNRHLQMIAIGGSIGTGLFVGSGSALATGGPAALVIAWILTGCMMYCTVQALGELCVAFPVSGSFVQFNTRFISSAWGFCMAWNYALQWLVVLPLELVAAAITIDYWNSEINSAAWVTIFYVLVLFINVFGVKGYGEAEFIFSALKVLAIIGYIILGIVINCGGGPKGGYIGGQYWHHPGAFAAGFKGVCAVFVTSAFSFAGTELVGLAAAETENPRVSLPSATKQVFWRITLFYIISLTLVGVNVPYDDPRLLGNSGAAASPFVISIQNAGIRGLPSVMNAVIMIAVCSVANSSVYGASRTVASLADQGFAPRIFGYIDREGRPLAGVVTSLIIGLLCYLAASSHHDDVFDWMLALSGLSSIFTWGSICACHLRFRRALYVKGRGTDELPFCAQLGIYGSIFGVLLNCLILMAQFWVALFPIGEKANATSFFQVFLCVPILIVCYVFWVFYKKDYKFFVRSADIDIDTGRREVDLELLKQEIAEEKAFIASKPFYYRIYKFWC</sequence>
<dbReference type="InterPro" id="IPR004762">
    <property type="entry name" value="Amino_acid_permease_fungi"/>
</dbReference>
<evidence type="ECO:0000256" key="3">
    <source>
        <dbReference type="ARBA" id="ARBA00022448"/>
    </source>
</evidence>
<feature type="transmembrane region" description="Helical" evidence="9">
    <location>
        <begin position="87"/>
        <end position="107"/>
    </location>
</feature>
<evidence type="ECO:0000256" key="1">
    <source>
        <dbReference type="ARBA" id="ARBA00004651"/>
    </source>
</evidence>
<keyword evidence="7 9" id="KW-1133">Transmembrane helix</keyword>
<evidence type="ECO:0000259" key="10">
    <source>
        <dbReference type="Pfam" id="PF00324"/>
    </source>
</evidence>
<evidence type="ECO:0000256" key="8">
    <source>
        <dbReference type="ARBA" id="ARBA00023136"/>
    </source>
</evidence>
<dbReference type="PANTHER" id="PTHR43341:SF1">
    <property type="entry name" value="GENERAL AMINO-ACID PERMEASE GAP1"/>
    <property type="match status" value="1"/>
</dbReference>
<feature type="domain" description="Amino acid permease/ SLC12A" evidence="10">
    <location>
        <begin position="84"/>
        <end position="537"/>
    </location>
</feature>
<feature type="transmembrane region" description="Helical" evidence="9">
    <location>
        <begin position="512"/>
        <end position="532"/>
    </location>
</feature>
<feature type="transmembrane region" description="Helical" evidence="9">
    <location>
        <begin position="795"/>
        <end position="815"/>
    </location>
</feature>
<keyword evidence="4" id="KW-1003">Cell membrane</keyword>
<dbReference type="EMBL" id="MQVM01000037">
    <property type="protein sequence ID" value="ONH71338.1"/>
    <property type="molecule type" value="Genomic_DNA"/>
</dbReference>
<feature type="transmembrane region" description="Helical" evidence="9">
    <location>
        <begin position="882"/>
        <end position="903"/>
    </location>
</feature>
<proteinExistence type="inferred from homology"/>